<gene>
    <name evidence="1" type="ORF">EUGRSUZ_A01041</name>
</gene>
<reference evidence="1" key="1">
    <citation type="submission" date="2013-07" db="EMBL/GenBank/DDBJ databases">
        <title>The genome of Eucalyptus grandis.</title>
        <authorList>
            <person name="Schmutz J."/>
            <person name="Hayes R."/>
            <person name="Myburg A."/>
            <person name="Tuskan G."/>
            <person name="Grattapaglia D."/>
            <person name="Rokhsar D.S."/>
        </authorList>
    </citation>
    <scope>NUCLEOTIDE SEQUENCE</scope>
    <source>
        <tissue evidence="1">Leaf extractions</tissue>
    </source>
</reference>
<evidence type="ECO:0000313" key="1">
    <source>
        <dbReference type="EMBL" id="KCW88682.1"/>
    </source>
</evidence>
<dbReference type="InParanoid" id="A0A059DDM5"/>
<name>A0A059DDM5_EUCGR</name>
<dbReference type="EMBL" id="KK198753">
    <property type="protein sequence ID" value="KCW88682.1"/>
    <property type="molecule type" value="Genomic_DNA"/>
</dbReference>
<sequence>MYPSPTMPKAKRSISICHCHFLRNFIFTKNLGHYIELIAKKPQVITVFNSLHANCTYSQAQHNHQKFHTMIEGAHDVRY</sequence>
<dbReference type="AlphaFoldDB" id="A0A059DDM5"/>
<organism evidence="1">
    <name type="scientific">Eucalyptus grandis</name>
    <name type="common">Flooded gum</name>
    <dbReference type="NCBI Taxonomy" id="71139"/>
    <lineage>
        <taxon>Eukaryota</taxon>
        <taxon>Viridiplantae</taxon>
        <taxon>Streptophyta</taxon>
        <taxon>Embryophyta</taxon>
        <taxon>Tracheophyta</taxon>
        <taxon>Spermatophyta</taxon>
        <taxon>Magnoliopsida</taxon>
        <taxon>eudicotyledons</taxon>
        <taxon>Gunneridae</taxon>
        <taxon>Pentapetalae</taxon>
        <taxon>rosids</taxon>
        <taxon>malvids</taxon>
        <taxon>Myrtales</taxon>
        <taxon>Myrtaceae</taxon>
        <taxon>Myrtoideae</taxon>
        <taxon>Eucalypteae</taxon>
        <taxon>Eucalyptus</taxon>
    </lineage>
</organism>
<accession>A0A059DDM5</accession>
<proteinExistence type="predicted"/>
<dbReference type="Gramene" id="KCW88682">
    <property type="protein sequence ID" value="KCW88682"/>
    <property type="gene ID" value="EUGRSUZ_A01041"/>
</dbReference>
<protein>
    <submittedName>
        <fullName evidence="1">Uncharacterized protein</fullName>
    </submittedName>
</protein>